<dbReference type="GO" id="GO:0004672">
    <property type="term" value="F:protein kinase activity"/>
    <property type="evidence" value="ECO:0007669"/>
    <property type="project" value="InterPro"/>
</dbReference>
<evidence type="ECO:0000313" key="5">
    <source>
        <dbReference type="EMBL" id="CAD7686106.1"/>
    </source>
</evidence>
<dbReference type="PANTHER" id="PTHR24055">
    <property type="entry name" value="MITOGEN-ACTIVATED PROTEIN KINASE"/>
    <property type="match status" value="1"/>
</dbReference>
<keyword evidence="6" id="KW-1185">Reference proteome</keyword>
<comment type="caution">
    <text evidence="5">The sequence shown here is derived from an EMBL/GenBank/DDBJ whole genome shotgun (WGS) entry which is preliminary data.</text>
</comment>
<gene>
    <name evidence="5" type="ORF">NYPRO_LOCUS18899</name>
</gene>
<proteinExistence type="predicted"/>
<dbReference type="Gene3D" id="1.10.510.10">
    <property type="entry name" value="Transferase(Phosphotransferase) domain 1"/>
    <property type="match status" value="2"/>
</dbReference>
<evidence type="ECO:0000256" key="1">
    <source>
        <dbReference type="ARBA" id="ARBA00022553"/>
    </source>
</evidence>
<evidence type="ECO:0000256" key="3">
    <source>
        <dbReference type="ARBA" id="ARBA00022840"/>
    </source>
</evidence>
<protein>
    <submittedName>
        <fullName evidence="5">(raccoon dog) hypothetical protein</fullName>
    </submittedName>
</protein>
<feature type="domain" description="Protein kinase" evidence="4">
    <location>
        <begin position="1"/>
        <end position="178"/>
    </location>
</feature>
<evidence type="ECO:0000256" key="2">
    <source>
        <dbReference type="ARBA" id="ARBA00022741"/>
    </source>
</evidence>
<dbReference type="Proteomes" id="UP000645828">
    <property type="component" value="Unassembled WGS sequence"/>
</dbReference>
<dbReference type="GO" id="GO:0005524">
    <property type="term" value="F:ATP binding"/>
    <property type="evidence" value="ECO:0007669"/>
    <property type="project" value="UniProtKB-KW"/>
</dbReference>
<sequence>MHIPLIYRLLKRIGRKTEYYFLLIERGSKWPKGEHSENALCVPAKQASMENGKESSQNRMKITTYIEGQYQIESISLIKLAFFLFYEYLSIKKYVLTKYMKSPEVLLGSARNSTPVDIWSIGTVFAELKNTLPKWKPGSLAYHVKNLDENCLDLLSKMLVYDLAKQISGKMALSHPYFNVLDNQMKKM</sequence>
<dbReference type="EMBL" id="CAJHUB010000761">
    <property type="protein sequence ID" value="CAD7686106.1"/>
    <property type="molecule type" value="Genomic_DNA"/>
</dbReference>
<evidence type="ECO:0000259" key="4">
    <source>
        <dbReference type="PROSITE" id="PS50011"/>
    </source>
</evidence>
<reference evidence="5" key="1">
    <citation type="submission" date="2020-12" db="EMBL/GenBank/DDBJ databases">
        <authorList>
            <consortium name="Molecular Ecology Group"/>
        </authorList>
    </citation>
    <scope>NUCLEOTIDE SEQUENCE</scope>
    <source>
        <strain evidence="5">TBG_1078</strain>
    </source>
</reference>
<evidence type="ECO:0000313" key="6">
    <source>
        <dbReference type="Proteomes" id="UP000645828"/>
    </source>
</evidence>
<keyword evidence="3" id="KW-0067">ATP-binding</keyword>
<dbReference type="SUPFAM" id="SSF56112">
    <property type="entry name" value="Protein kinase-like (PK-like)"/>
    <property type="match status" value="1"/>
</dbReference>
<dbReference type="InterPro" id="IPR000719">
    <property type="entry name" value="Prot_kinase_dom"/>
</dbReference>
<dbReference type="Pfam" id="PF00069">
    <property type="entry name" value="Pkinase"/>
    <property type="match status" value="1"/>
</dbReference>
<dbReference type="InterPro" id="IPR050117">
    <property type="entry name" value="MAPK"/>
</dbReference>
<name>A0A811ZBK4_NYCPR</name>
<keyword evidence="2" id="KW-0547">Nucleotide-binding</keyword>
<keyword evidence="1" id="KW-0597">Phosphoprotein</keyword>
<organism evidence="5 6">
    <name type="scientific">Nyctereutes procyonoides</name>
    <name type="common">Raccoon dog</name>
    <name type="synonym">Canis procyonoides</name>
    <dbReference type="NCBI Taxonomy" id="34880"/>
    <lineage>
        <taxon>Eukaryota</taxon>
        <taxon>Metazoa</taxon>
        <taxon>Chordata</taxon>
        <taxon>Craniata</taxon>
        <taxon>Vertebrata</taxon>
        <taxon>Euteleostomi</taxon>
        <taxon>Mammalia</taxon>
        <taxon>Eutheria</taxon>
        <taxon>Laurasiatheria</taxon>
        <taxon>Carnivora</taxon>
        <taxon>Caniformia</taxon>
        <taxon>Canidae</taxon>
        <taxon>Nyctereutes</taxon>
    </lineage>
</organism>
<accession>A0A811ZBK4</accession>
<dbReference type="PROSITE" id="PS50011">
    <property type="entry name" value="PROTEIN_KINASE_DOM"/>
    <property type="match status" value="1"/>
</dbReference>
<dbReference type="InterPro" id="IPR011009">
    <property type="entry name" value="Kinase-like_dom_sf"/>
</dbReference>
<dbReference type="AlphaFoldDB" id="A0A811ZBK4"/>